<keyword evidence="1" id="KW-0812">Transmembrane</keyword>
<keyword evidence="1" id="KW-1133">Transmembrane helix</keyword>
<gene>
    <name evidence="2" type="ORF">SAMN02745111_01750</name>
</gene>
<dbReference type="RefSeq" id="WP_078766598.1">
    <property type="nucleotide sequence ID" value="NZ_FUXZ01000010.1"/>
</dbReference>
<protein>
    <submittedName>
        <fullName evidence="2">Uncharacterized protein</fullName>
    </submittedName>
</protein>
<dbReference type="AlphaFoldDB" id="A0A1T4VVS3"/>
<organism evidence="2 3">
    <name type="scientific">Eubacterium uniforme</name>
    <dbReference type="NCBI Taxonomy" id="39495"/>
    <lineage>
        <taxon>Bacteria</taxon>
        <taxon>Bacillati</taxon>
        <taxon>Bacillota</taxon>
        <taxon>Clostridia</taxon>
        <taxon>Eubacteriales</taxon>
        <taxon>Eubacteriaceae</taxon>
        <taxon>Eubacterium</taxon>
    </lineage>
</organism>
<proteinExistence type="predicted"/>
<accession>A0A1T4VVS3</accession>
<evidence type="ECO:0000256" key="1">
    <source>
        <dbReference type="SAM" id="Phobius"/>
    </source>
</evidence>
<name>A0A1T4VVS3_9FIRM</name>
<dbReference type="OrthoDB" id="2037339at2"/>
<reference evidence="2 3" key="1">
    <citation type="submission" date="2017-02" db="EMBL/GenBank/DDBJ databases">
        <authorList>
            <person name="Peterson S.W."/>
        </authorList>
    </citation>
    <scope>NUCLEOTIDE SEQUENCE [LARGE SCALE GENOMIC DNA]</scope>
    <source>
        <strain evidence="2 3">ATCC 35992</strain>
    </source>
</reference>
<feature type="transmembrane region" description="Helical" evidence="1">
    <location>
        <begin position="43"/>
        <end position="64"/>
    </location>
</feature>
<sequence>MSIKNNGHNELLVNINIPEGLSEKVIENCSTKGRTPVFYPKKVAFAAVFLLTLSLGGIGVKAGLDTMHERVSSMDKKEKAQYESFREDNDNREFDENIGDVAVVFSRDLTRAEAIMQEKLTDEYRNGKFPEESIRFVDNESEIGDNELAVVRDINKVVLPESELTEEQMLQYVDFINKYYTLANEHYAENRDDSEVVEETFSGDFSDEAFRNKIRDKAIAKYNEAFDGNINVEDGWRLQNIEEAGGAYFVLMWKDDAEAELGRLVEYITIDAETGKLLGGSKEYKLADTKDYTESEIKKIAEEEKSNMLAFLEKYFETDEFVKCKYKFINEYEDGCEYKSNTEPTTFDMIKYTVKYKNSKYYVVYNPTNKEIVNVDKDIRVE</sequence>
<evidence type="ECO:0000313" key="3">
    <source>
        <dbReference type="Proteomes" id="UP000190814"/>
    </source>
</evidence>
<dbReference type="EMBL" id="FUXZ01000010">
    <property type="protein sequence ID" value="SKA69056.1"/>
    <property type="molecule type" value="Genomic_DNA"/>
</dbReference>
<keyword evidence="1" id="KW-0472">Membrane</keyword>
<dbReference type="Proteomes" id="UP000190814">
    <property type="component" value="Unassembled WGS sequence"/>
</dbReference>
<evidence type="ECO:0000313" key="2">
    <source>
        <dbReference type="EMBL" id="SKA69056.1"/>
    </source>
</evidence>
<dbReference type="STRING" id="39495.SAMN02745111_01750"/>
<keyword evidence="3" id="KW-1185">Reference proteome</keyword>